<dbReference type="InterPro" id="IPR050116">
    <property type="entry name" value="DNA_polymerase-Y"/>
</dbReference>
<keyword evidence="21" id="KW-1185">Reference proteome</keyword>
<dbReference type="GO" id="GO:0006281">
    <property type="term" value="P:DNA repair"/>
    <property type="evidence" value="ECO:0007669"/>
    <property type="project" value="UniProtKB-UniRule"/>
</dbReference>
<dbReference type="NCBIfam" id="NF002677">
    <property type="entry name" value="PRK02406.1"/>
    <property type="match status" value="1"/>
</dbReference>
<dbReference type="GO" id="GO:0042276">
    <property type="term" value="P:error-prone translesion synthesis"/>
    <property type="evidence" value="ECO:0007669"/>
    <property type="project" value="TreeGrafter"/>
</dbReference>
<comment type="subunit">
    <text evidence="3 17">Monomer.</text>
</comment>
<keyword evidence="8 17" id="KW-0235">DNA replication</keyword>
<dbReference type="Gene3D" id="1.10.150.20">
    <property type="entry name" value="5' to 3' exonuclease, C-terminal subdomain"/>
    <property type="match status" value="1"/>
</dbReference>
<evidence type="ECO:0000256" key="16">
    <source>
        <dbReference type="ARBA" id="ARBA00049244"/>
    </source>
</evidence>
<dbReference type="CDD" id="cd03586">
    <property type="entry name" value="PolY_Pol_IV_kappa"/>
    <property type="match status" value="1"/>
</dbReference>
<keyword evidence="10 17" id="KW-0227">DNA damage</keyword>
<feature type="active site" evidence="17">
    <location>
        <position position="120"/>
    </location>
</feature>
<evidence type="ECO:0000256" key="13">
    <source>
        <dbReference type="ARBA" id="ARBA00023125"/>
    </source>
</evidence>
<dbReference type="InterPro" id="IPR043128">
    <property type="entry name" value="Rev_trsase/Diguanyl_cyclase"/>
</dbReference>
<dbReference type="OrthoDB" id="9808813at2"/>
<evidence type="ECO:0000256" key="15">
    <source>
        <dbReference type="ARBA" id="ARBA00025589"/>
    </source>
</evidence>
<dbReference type="InterPro" id="IPR053848">
    <property type="entry name" value="IMS_HHH_1"/>
</dbReference>
<name>A0A3L6ZUR8_9MICO</name>
<evidence type="ECO:0000256" key="6">
    <source>
        <dbReference type="ARBA" id="ARBA00022679"/>
    </source>
</evidence>
<evidence type="ECO:0000256" key="12">
    <source>
        <dbReference type="ARBA" id="ARBA00022932"/>
    </source>
</evidence>
<evidence type="ECO:0000256" key="18">
    <source>
        <dbReference type="SAM" id="MobiDB-lite"/>
    </source>
</evidence>
<dbReference type="Pfam" id="PF21999">
    <property type="entry name" value="IMS_HHH_1"/>
    <property type="match status" value="1"/>
</dbReference>
<feature type="region of interest" description="Disordered" evidence="18">
    <location>
        <begin position="399"/>
        <end position="418"/>
    </location>
</feature>
<dbReference type="PROSITE" id="PS50173">
    <property type="entry name" value="UMUC"/>
    <property type="match status" value="1"/>
</dbReference>
<dbReference type="InterPro" id="IPR043502">
    <property type="entry name" value="DNA/RNA_pol_sf"/>
</dbReference>
<comment type="cofactor">
    <cofactor evidence="17">
        <name>Mg(2+)</name>
        <dbReference type="ChEBI" id="CHEBI:18420"/>
    </cofactor>
    <text evidence="17">Binds 2 magnesium ions per subunit.</text>
</comment>
<evidence type="ECO:0000256" key="4">
    <source>
        <dbReference type="ARBA" id="ARBA00022457"/>
    </source>
</evidence>
<dbReference type="GO" id="GO:0000287">
    <property type="term" value="F:magnesium ion binding"/>
    <property type="evidence" value="ECO:0007669"/>
    <property type="project" value="UniProtKB-UniRule"/>
</dbReference>
<keyword evidence="7 17" id="KW-0548">Nucleotidyltransferase</keyword>
<keyword evidence="6 17" id="KW-0808">Transferase</keyword>
<keyword evidence="11 17" id="KW-0460">Magnesium</keyword>
<evidence type="ECO:0000256" key="11">
    <source>
        <dbReference type="ARBA" id="ARBA00022842"/>
    </source>
</evidence>
<dbReference type="Pfam" id="PF00817">
    <property type="entry name" value="IMS"/>
    <property type="match status" value="1"/>
</dbReference>
<evidence type="ECO:0000256" key="10">
    <source>
        <dbReference type="ARBA" id="ARBA00022763"/>
    </source>
</evidence>
<dbReference type="Gene3D" id="3.30.1490.100">
    <property type="entry name" value="DNA polymerase, Y-family, little finger domain"/>
    <property type="match status" value="1"/>
</dbReference>
<dbReference type="InterPro" id="IPR036775">
    <property type="entry name" value="DNA_pol_Y-fam_lit_finger_sf"/>
</dbReference>
<keyword evidence="4 17" id="KW-0515">Mutator protein</keyword>
<feature type="domain" description="UmuC" evidence="19">
    <location>
        <begin position="21"/>
        <end position="201"/>
    </location>
</feature>
<dbReference type="NCBIfam" id="NF002751">
    <property type="entry name" value="PRK02794.1"/>
    <property type="match status" value="1"/>
</dbReference>
<dbReference type="GO" id="GO:0003887">
    <property type="term" value="F:DNA-directed DNA polymerase activity"/>
    <property type="evidence" value="ECO:0007669"/>
    <property type="project" value="UniProtKB-UniRule"/>
</dbReference>
<dbReference type="Proteomes" id="UP000270299">
    <property type="component" value="Unassembled WGS sequence"/>
</dbReference>
<proteinExistence type="inferred from homology"/>
<dbReference type="FunFam" id="3.30.1490.100:FF:000004">
    <property type="entry name" value="DNA polymerase IV"/>
    <property type="match status" value="1"/>
</dbReference>
<dbReference type="EMBL" id="RCUV01000007">
    <property type="protein sequence ID" value="RLP71634.1"/>
    <property type="molecule type" value="Genomic_DNA"/>
</dbReference>
<dbReference type="PANTHER" id="PTHR11076">
    <property type="entry name" value="DNA REPAIR POLYMERASE UMUC / TRANSFERASE FAMILY MEMBER"/>
    <property type="match status" value="1"/>
</dbReference>
<keyword evidence="9 17" id="KW-0479">Metal-binding</keyword>
<dbReference type="InterPro" id="IPR022880">
    <property type="entry name" value="DNApol_IV"/>
</dbReference>
<dbReference type="SUPFAM" id="SSF56672">
    <property type="entry name" value="DNA/RNA polymerases"/>
    <property type="match status" value="1"/>
</dbReference>
<keyword evidence="14 17" id="KW-0234">DNA repair</keyword>
<dbReference type="EC" id="2.7.7.7" evidence="17"/>
<dbReference type="RefSeq" id="WP_121672654.1">
    <property type="nucleotide sequence ID" value="NZ_BMXM01000001.1"/>
</dbReference>
<comment type="similarity">
    <text evidence="2 17">Belongs to the DNA polymerase type-Y family.</text>
</comment>
<dbReference type="Gene3D" id="3.30.70.270">
    <property type="match status" value="1"/>
</dbReference>
<evidence type="ECO:0000256" key="3">
    <source>
        <dbReference type="ARBA" id="ARBA00011245"/>
    </source>
</evidence>
<organism evidence="20 21">
    <name type="scientific">Mycetocola manganoxydans</name>
    <dbReference type="NCBI Taxonomy" id="699879"/>
    <lineage>
        <taxon>Bacteria</taxon>
        <taxon>Bacillati</taxon>
        <taxon>Actinomycetota</taxon>
        <taxon>Actinomycetes</taxon>
        <taxon>Micrococcales</taxon>
        <taxon>Microbacteriaceae</taxon>
        <taxon>Mycetocola</taxon>
    </lineage>
</organism>
<dbReference type="FunFam" id="3.40.1170.60:FF:000001">
    <property type="entry name" value="DNA polymerase IV"/>
    <property type="match status" value="1"/>
</dbReference>
<comment type="catalytic activity">
    <reaction evidence="16 17">
        <text>DNA(n) + a 2'-deoxyribonucleoside 5'-triphosphate = DNA(n+1) + diphosphate</text>
        <dbReference type="Rhea" id="RHEA:22508"/>
        <dbReference type="Rhea" id="RHEA-COMP:17339"/>
        <dbReference type="Rhea" id="RHEA-COMP:17340"/>
        <dbReference type="ChEBI" id="CHEBI:33019"/>
        <dbReference type="ChEBI" id="CHEBI:61560"/>
        <dbReference type="ChEBI" id="CHEBI:173112"/>
        <dbReference type="EC" id="2.7.7.7"/>
    </reaction>
</comment>
<dbReference type="InterPro" id="IPR001126">
    <property type="entry name" value="UmuC"/>
</dbReference>
<feature type="binding site" evidence="17">
    <location>
        <position position="119"/>
    </location>
    <ligand>
        <name>Mg(2+)</name>
        <dbReference type="ChEBI" id="CHEBI:18420"/>
    </ligand>
</feature>
<evidence type="ECO:0000256" key="1">
    <source>
        <dbReference type="ARBA" id="ARBA00004496"/>
    </source>
</evidence>
<dbReference type="GO" id="GO:0009432">
    <property type="term" value="P:SOS response"/>
    <property type="evidence" value="ECO:0007669"/>
    <property type="project" value="TreeGrafter"/>
</dbReference>
<dbReference type="AlphaFoldDB" id="A0A3L6ZUR8"/>
<dbReference type="GO" id="GO:0006261">
    <property type="term" value="P:DNA-templated DNA replication"/>
    <property type="evidence" value="ECO:0007669"/>
    <property type="project" value="UniProtKB-UniRule"/>
</dbReference>
<comment type="function">
    <text evidence="15 17">Poorly processive, error-prone DNA polymerase involved in untargeted mutagenesis. Copies undamaged DNA at stalled replication forks, which arise in vivo from mismatched or misaligned primer ends. These misaligned primers can be extended by PolIV. Exhibits no 3'-5' exonuclease (proofreading) activity. May be involved in translesional synthesis, in conjunction with the beta clamp from PolIII.</text>
</comment>
<dbReference type="NCBIfam" id="NF003015">
    <property type="entry name" value="PRK03858.1"/>
    <property type="match status" value="1"/>
</dbReference>
<evidence type="ECO:0000256" key="14">
    <source>
        <dbReference type="ARBA" id="ARBA00023204"/>
    </source>
</evidence>
<comment type="subcellular location">
    <subcellularLocation>
        <location evidence="1 17">Cytoplasm</location>
    </subcellularLocation>
</comment>
<dbReference type="Pfam" id="PF11799">
    <property type="entry name" value="IMS_C"/>
    <property type="match status" value="1"/>
</dbReference>
<dbReference type="GO" id="GO:0005829">
    <property type="term" value="C:cytosol"/>
    <property type="evidence" value="ECO:0007669"/>
    <property type="project" value="TreeGrafter"/>
</dbReference>
<feature type="site" description="Substrate discrimination" evidence="17">
    <location>
        <position position="30"/>
    </location>
</feature>
<evidence type="ECO:0000259" key="19">
    <source>
        <dbReference type="PROSITE" id="PS50173"/>
    </source>
</evidence>
<evidence type="ECO:0000256" key="5">
    <source>
        <dbReference type="ARBA" id="ARBA00022490"/>
    </source>
</evidence>
<evidence type="ECO:0000256" key="9">
    <source>
        <dbReference type="ARBA" id="ARBA00022723"/>
    </source>
</evidence>
<dbReference type="HAMAP" id="MF_01113">
    <property type="entry name" value="DNApol_IV"/>
    <property type="match status" value="1"/>
</dbReference>
<evidence type="ECO:0000256" key="7">
    <source>
        <dbReference type="ARBA" id="ARBA00022695"/>
    </source>
</evidence>
<reference evidence="20 21" key="1">
    <citation type="submission" date="2018-10" db="EMBL/GenBank/DDBJ databases">
        <authorList>
            <person name="Li J."/>
        </authorList>
    </citation>
    <scope>NUCLEOTIDE SEQUENCE [LARGE SCALE GENOMIC DNA]</scope>
    <source>
        <strain evidence="20 21">CCTCC AB209002</strain>
    </source>
</reference>
<keyword evidence="5 17" id="KW-0963">Cytoplasm</keyword>
<gene>
    <name evidence="17" type="primary">dinB</name>
    <name evidence="20" type="ORF">D9V29_07190</name>
</gene>
<evidence type="ECO:0000256" key="17">
    <source>
        <dbReference type="HAMAP-Rule" id="MF_01113"/>
    </source>
</evidence>
<evidence type="ECO:0000313" key="20">
    <source>
        <dbReference type="EMBL" id="RLP71634.1"/>
    </source>
</evidence>
<keyword evidence="12 17" id="KW-0239">DNA-directed DNA polymerase</keyword>
<accession>A0A3L6ZUR8</accession>
<evidence type="ECO:0000256" key="8">
    <source>
        <dbReference type="ARBA" id="ARBA00022705"/>
    </source>
</evidence>
<dbReference type="Gene3D" id="3.40.1170.60">
    <property type="match status" value="1"/>
</dbReference>
<evidence type="ECO:0000256" key="2">
    <source>
        <dbReference type="ARBA" id="ARBA00010945"/>
    </source>
</evidence>
<dbReference type="PANTHER" id="PTHR11076:SF33">
    <property type="entry name" value="DNA POLYMERASE KAPPA"/>
    <property type="match status" value="1"/>
</dbReference>
<evidence type="ECO:0000313" key="21">
    <source>
        <dbReference type="Proteomes" id="UP000270299"/>
    </source>
</evidence>
<dbReference type="SUPFAM" id="SSF100879">
    <property type="entry name" value="Lesion bypass DNA polymerase (Y-family), little finger domain"/>
    <property type="match status" value="1"/>
</dbReference>
<keyword evidence="13 17" id="KW-0238">DNA-binding</keyword>
<comment type="caution">
    <text evidence="20">The sequence shown here is derived from an EMBL/GenBank/DDBJ whole genome shotgun (WGS) entry which is preliminary data.</text>
</comment>
<sequence length="418" mass="45491">MSRQDGSGRQVSAVNDEGASILHIDMDAFFASVELLDHPELRGKPVIIGHAEGRSVVTSATYEARRFGVSAAMPVSKALRLCPQAIVLPPHHERYTHYSRQVIDIFRDATPLVEPLSIDEAFLDVSGARRLLGSPAQVGQLIRERVHRETGLTCSVGAAATKFVAKVASGRAKPDGLLVIPPAETLAFLHPLPIRALWGVGAKTEESLVRIGLHTVGDVADTPLATLRKSVGDATAVKLHELAHGRDARSVVTTTAEKSIGHEVTFHEDVTDAARVRLELLRLADQVAVRLRKAGFLARTVAIKVRFDDFTTLTRSHTLSEPSNVGRRLYEEANDLFTALRVEGRPVRLVGVRAEQLVDGDERMAALWDPDEEWRDAETTIDSLRARFGGTAVRRASMLTRKSGETAGGTRAPRDQGS</sequence>
<protein>
    <recommendedName>
        <fullName evidence="17">DNA polymerase IV</fullName>
        <shortName evidence="17">Pol IV</shortName>
        <ecNumber evidence="17">2.7.7.7</ecNumber>
    </recommendedName>
</protein>
<feature type="binding site" evidence="17">
    <location>
        <position position="25"/>
    </location>
    <ligand>
        <name>Mg(2+)</name>
        <dbReference type="ChEBI" id="CHEBI:18420"/>
    </ligand>
</feature>
<dbReference type="GO" id="GO:0003684">
    <property type="term" value="F:damaged DNA binding"/>
    <property type="evidence" value="ECO:0007669"/>
    <property type="project" value="InterPro"/>
</dbReference>
<dbReference type="InterPro" id="IPR017961">
    <property type="entry name" value="DNA_pol_Y-fam_little_finger"/>
</dbReference>